<proteinExistence type="predicted"/>
<accession>A0ABS3JSS5</accession>
<protein>
    <submittedName>
        <fullName evidence="2">DUF2384 domain-containing protein</fullName>
    </submittedName>
</protein>
<reference evidence="2 3" key="1">
    <citation type="submission" date="2021-03" db="EMBL/GenBank/DDBJ databases">
        <title>Fibrella sp. HMF5405 genome sequencing and assembly.</title>
        <authorList>
            <person name="Kang H."/>
            <person name="Kim H."/>
            <person name="Bae S."/>
            <person name="Joh K."/>
        </authorList>
    </citation>
    <scope>NUCLEOTIDE SEQUENCE [LARGE SCALE GENOMIC DNA]</scope>
    <source>
        <strain evidence="2 3">HMF5405</strain>
    </source>
</reference>
<dbReference type="InterPro" id="IPR024467">
    <property type="entry name" value="Xre/MbcA/ParS-like_toxin-bd"/>
</dbReference>
<evidence type="ECO:0000313" key="3">
    <source>
        <dbReference type="Proteomes" id="UP000664628"/>
    </source>
</evidence>
<dbReference type="RefSeq" id="WP_207333013.1">
    <property type="nucleotide sequence ID" value="NZ_JAFMYW010000019.1"/>
</dbReference>
<dbReference type="EMBL" id="JAFMYW010000019">
    <property type="protein sequence ID" value="MBO0953061.1"/>
    <property type="molecule type" value="Genomic_DNA"/>
</dbReference>
<organism evidence="2 3">
    <name type="scientific">Fibrella forsythiae</name>
    <dbReference type="NCBI Taxonomy" id="2817061"/>
    <lineage>
        <taxon>Bacteria</taxon>
        <taxon>Pseudomonadati</taxon>
        <taxon>Bacteroidota</taxon>
        <taxon>Cytophagia</taxon>
        <taxon>Cytophagales</taxon>
        <taxon>Spirosomataceae</taxon>
        <taxon>Fibrella</taxon>
    </lineage>
</organism>
<dbReference type="Proteomes" id="UP000664628">
    <property type="component" value="Unassembled WGS sequence"/>
</dbReference>
<gene>
    <name evidence="2" type="ORF">J2I46_31095</name>
</gene>
<feature type="domain" description="Antitoxin Xre/MbcA/ParS-like toxin-binding" evidence="1">
    <location>
        <begin position="94"/>
        <end position="141"/>
    </location>
</feature>
<evidence type="ECO:0000259" key="1">
    <source>
        <dbReference type="Pfam" id="PF09722"/>
    </source>
</evidence>
<dbReference type="Pfam" id="PF09722">
    <property type="entry name" value="Xre_MbcA_ParS_C"/>
    <property type="match status" value="1"/>
</dbReference>
<keyword evidence="3" id="KW-1185">Reference proteome</keyword>
<comment type="caution">
    <text evidence="2">The sequence shown here is derived from an EMBL/GenBank/DDBJ whole genome shotgun (WGS) entry which is preliminary data.</text>
</comment>
<evidence type="ECO:0000313" key="2">
    <source>
        <dbReference type="EMBL" id="MBO0953061.1"/>
    </source>
</evidence>
<sequence length="144" mass="16599">MTKQGTLAQHDLLREVPSHINDGEILQFLFTKDVNWQHVNAIKDLTEFNDQVISDWLNVSVKTFREYKKPQNAFKENVKEQVLLLLSMIKHGLMVFGSVKAFDGWLNQKNFYFDNRSPGSYLTTVTGIKFVDDRLSALEFGDNA</sequence>
<name>A0ABS3JSS5_9BACT</name>